<accession>A0A1P8ULK6</accession>
<evidence type="ECO:0000256" key="1">
    <source>
        <dbReference type="SAM" id="Phobius"/>
    </source>
</evidence>
<dbReference type="InterPro" id="IPR031594">
    <property type="entry name" value="OFeT_1"/>
</dbReference>
<feature type="transmembrane region" description="Helical" evidence="1">
    <location>
        <begin position="216"/>
        <end position="234"/>
    </location>
</feature>
<keyword evidence="3" id="KW-1185">Reference proteome</keyword>
<feature type="transmembrane region" description="Helical" evidence="1">
    <location>
        <begin position="6"/>
        <end position="30"/>
    </location>
</feature>
<protein>
    <submittedName>
        <fullName evidence="2">High-affinity Fe2+/Pb2+ permease</fullName>
    </submittedName>
</protein>
<dbReference type="KEGG" id="afy:BW247_10150"/>
<proteinExistence type="predicted"/>
<organism evidence="2 3">
    <name type="scientific">Acidihalobacter ferrooxydans</name>
    <dbReference type="NCBI Taxonomy" id="1765967"/>
    <lineage>
        <taxon>Bacteria</taxon>
        <taxon>Pseudomonadati</taxon>
        <taxon>Pseudomonadota</taxon>
        <taxon>Gammaproteobacteria</taxon>
        <taxon>Chromatiales</taxon>
        <taxon>Ectothiorhodospiraceae</taxon>
        <taxon>Acidihalobacter</taxon>
    </lineage>
</organism>
<sequence>MNAHDWGLLTAAFLTSAVEWVEAYTIVLAVAVTVGWRRAGTAALAALITVAALIAVTGGALSLGLDMHWLRLAIGVLLLLFGLRWLAKAVARAAGLIALHDEAAEFAETREELSRADHQAAWLIAFKGVLLEGLEVWLIVVALGARPGAFGPVGTGALIGLVAVLLLGFALRKPLTRVPENGIKFVVGSALLSFGTFWTIEGIAGPSAWAWSDWTLLVLFALYAGSGLLASQWYRRRAAALRMGGAA</sequence>
<feature type="transmembrane region" description="Helical" evidence="1">
    <location>
        <begin position="42"/>
        <end position="63"/>
    </location>
</feature>
<keyword evidence="1" id="KW-0812">Transmembrane</keyword>
<feature type="transmembrane region" description="Helical" evidence="1">
    <location>
        <begin position="120"/>
        <end position="143"/>
    </location>
</feature>
<feature type="transmembrane region" description="Helical" evidence="1">
    <location>
        <begin position="183"/>
        <end position="204"/>
    </location>
</feature>
<dbReference type="Proteomes" id="UP000243807">
    <property type="component" value="Chromosome"/>
</dbReference>
<dbReference type="OrthoDB" id="571245at2"/>
<feature type="transmembrane region" description="Helical" evidence="1">
    <location>
        <begin position="149"/>
        <end position="171"/>
    </location>
</feature>
<gene>
    <name evidence="2" type="ORF">BW247_10150</name>
</gene>
<dbReference type="STRING" id="1765967.BW247_10150"/>
<dbReference type="EMBL" id="CP019434">
    <property type="protein sequence ID" value="APZ44654.1"/>
    <property type="molecule type" value="Genomic_DNA"/>
</dbReference>
<evidence type="ECO:0000313" key="2">
    <source>
        <dbReference type="EMBL" id="APZ44654.1"/>
    </source>
</evidence>
<reference evidence="2 3" key="1">
    <citation type="submission" date="2017-01" db="EMBL/GenBank/DDBJ databases">
        <title>Draft sequence of Acidihalobacter ferrooxidans strain DSM 14175 (strain V8).</title>
        <authorList>
            <person name="Khaleque H.N."/>
            <person name="Ramsay J.P."/>
            <person name="Murphy R.J.T."/>
            <person name="Kaksonen A.H."/>
            <person name="Boxall N.J."/>
            <person name="Watkin E.L.J."/>
        </authorList>
    </citation>
    <scope>NUCLEOTIDE SEQUENCE [LARGE SCALE GENOMIC DNA]</scope>
    <source>
        <strain evidence="2 3">V8</strain>
    </source>
</reference>
<keyword evidence="1" id="KW-1133">Transmembrane helix</keyword>
<feature type="transmembrane region" description="Helical" evidence="1">
    <location>
        <begin position="69"/>
        <end position="87"/>
    </location>
</feature>
<name>A0A1P8ULK6_9GAMM</name>
<dbReference type="AlphaFoldDB" id="A0A1P8ULK6"/>
<evidence type="ECO:0000313" key="3">
    <source>
        <dbReference type="Proteomes" id="UP000243807"/>
    </source>
</evidence>
<dbReference type="Pfam" id="PF16955">
    <property type="entry name" value="OFeT_1"/>
    <property type="match status" value="1"/>
</dbReference>
<keyword evidence="1" id="KW-0472">Membrane</keyword>